<dbReference type="AlphaFoldDB" id="A0A0D2TXT0"/>
<name>A0A0D2TXT0_GOSRA</name>
<organism evidence="2 3">
    <name type="scientific">Gossypium raimondii</name>
    <name type="common">Peruvian cotton</name>
    <name type="synonym">Gossypium klotzschianum subsp. raimondii</name>
    <dbReference type="NCBI Taxonomy" id="29730"/>
    <lineage>
        <taxon>Eukaryota</taxon>
        <taxon>Viridiplantae</taxon>
        <taxon>Streptophyta</taxon>
        <taxon>Embryophyta</taxon>
        <taxon>Tracheophyta</taxon>
        <taxon>Spermatophyta</taxon>
        <taxon>Magnoliopsida</taxon>
        <taxon>eudicotyledons</taxon>
        <taxon>Gunneridae</taxon>
        <taxon>Pentapetalae</taxon>
        <taxon>rosids</taxon>
        <taxon>malvids</taxon>
        <taxon>Malvales</taxon>
        <taxon>Malvaceae</taxon>
        <taxon>Malvoideae</taxon>
        <taxon>Gossypium</taxon>
    </lineage>
</organism>
<dbReference type="Gramene" id="KJB60431">
    <property type="protein sequence ID" value="KJB60431"/>
    <property type="gene ID" value="B456_009G305000"/>
</dbReference>
<evidence type="ECO:0000313" key="3">
    <source>
        <dbReference type="Proteomes" id="UP000032304"/>
    </source>
</evidence>
<gene>
    <name evidence="2" type="ORF">B456_009G305000</name>
</gene>
<proteinExistence type="predicted"/>
<protein>
    <submittedName>
        <fullName evidence="2">Uncharacterized protein</fullName>
    </submittedName>
</protein>
<keyword evidence="1" id="KW-0472">Membrane</keyword>
<dbReference type="EMBL" id="CM001748">
    <property type="protein sequence ID" value="KJB60431.1"/>
    <property type="molecule type" value="Genomic_DNA"/>
</dbReference>
<sequence>MELILLLVKIIGTVVLVGVSVMFLRLLDALVLTPKRIRSQLQIQPITQSTPPPSLAPNNTQFKGKPVWFNAYVFTEGNTDFAEEASGYGRKWVRQRGYEDDNVVSPGRYVCKCEYGFPKLVSFKKDDEDDLVRASLFTRWLTCLFLPVHIIKFQN</sequence>
<keyword evidence="1" id="KW-1133">Transmembrane helix</keyword>
<evidence type="ECO:0000256" key="1">
    <source>
        <dbReference type="SAM" id="Phobius"/>
    </source>
</evidence>
<accession>A0A0D2TXT0</accession>
<keyword evidence="3" id="KW-1185">Reference proteome</keyword>
<dbReference type="OMA" id="RYVCKCE"/>
<dbReference type="Proteomes" id="UP000032304">
    <property type="component" value="Chromosome 9"/>
</dbReference>
<reference evidence="2 3" key="1">
    <citation type="journal article" date="2012" name="Nature">
        <title>Repeated polyploidization of Gossypium genomes and the evolution of spinnable cotton fibres.</title>
        <authorList>
            <person name="Paterson A.H."/>
            <person name="Wendel J.F."/>
            <person name="Gundlach H."/>
            <person name="Guo H."/>
            <person name="Jenkins J."/>
            <person name="Jin D."/>
            <person name="Llewellyn D."/>
            <person name="Showmaker K.C."/>
            <person name="Shu S."/>
            <person name="Udall J."/>
            <person name="Yoo M.J."/>
            <person name="Byers R."/>
            <person name="Chen W."/>
            <person name="Doron-Faigenboim A."/>
            <person name="Duke M.V."/>
            <person name="Gong L."/>
            <person name="Grimwood J."/>
            <person name="Grover C."/>
            <person name="Grupp K."/>
            <person name="Hu G."/>
            <person name="Lee T.H."/>
            <person name="Li J."/>
            <person name="Lin L."/>
            <person name="Liu T."/>
            <person name="Marler B.S."/>
            <person name="Page J.T."/>
            <person name="Roberts A.W."/>
            <person name="Romanel E."/>
            <person name="Sanders W.S."/>
            <person name="Szadkowski E."/>
            <person name="Tan X."/>
            <person name="Tang H."/>
            <person name="Xu C."/>
            <person name="Wang J."/>
            <person name="Wang Z."/>
            <person name="Zhang D."/>
            <person name="Zhang L."/>
            <person name="Ashrafi H."/>
            <person name="Bedon F."/>
            <person name="Bowers J.E."/>
            <person name="Brubaker C.L."/>
            <person name="Chee P.W."/>
            <person name="Das S."/>
            <person name="Gingle A.R."/>
            <person name="Haigler C.H."/>
            <person name="Harker D."/>
            <person name="Hoffmann L.V."/>
            <person name="Hovav R."/>
            <person name="Jones D.C."/>
            <person name="Lemke C."/>
            <person name="Mansoor S."/>
            <person name="ur Rahman M."/>
            <person name="Rainville L.N."/>
            <person name="Rambani A."/>
            <person name="Reddy U.K."/>
            <person name="Rong J.K."/>
            <person name="Saranga Y."/>
            <person name="Scheffler B.E."/>
            <person name="Scheffler J.A."/>
            <person name="Stelly D.M."/>
            <person name="Triplett B.A."/>
            <person name="Van Deynze A."/>
            <person name="Vaslin M.F."/>
            <person name="Waghmare V.N."/>
            <person name="Walford S.A."/>
            <person name="Wright R.J."/>
            <person name="Zaki E.A."/>
            <person name="Zhang T."/>
            <person name="Dennis E.S."/>
            <person name="Mayer K.F."/>
            <person name="Peterson D.G."/>
            <person name="Rokhsar D.S."/>
            <person name="Wang X."/>
            <person name="Schmutz J."/>
        </authorList>
    </citation>
    <scope>NUCLEOTIDE SEQUENCE [LARGE SCALE GENOMIC DNA]</scope>
</reference>
<keyword evidence="1" id="KW-0812">Transmembrane</keyword>
<evidence type="ECO:0000313" key="2">
    <source>
        <dbReference type="EMBL" id="KJB60431.1"/>
    </source>
</evidence>
<dbReference type="OrthoDB" id="997487at2759"/>
<feature type="transmembrane region" description="Helical" evidence="1">
    <location>
        <begin position="6"/>
        <end position="27"/>
    </location>
</feature>